<evidence type="ECO:0000313" key="2">
    <source>
        <dbReference type="Proteomes" id="UP000030512"/>
    </source>
</evidence>
<evidence type="ECO:0000313" key="1">
    <source>
        <dbReference type="EMBL" id="AMK78130.1"/>
    </source>
</evidence>
<dbReference type="Proteomes" id="UP000030512">
    <property type="component" value="Chromosome"/>
</dbReference>
<dbReference type="AlphaFoldDB" id="A0A126T7W4"/>
<sequence>MFSKPPLLTVQQGSKGTFVSWLEELGLNEFLKNYSLPKLIEWRWLEPQYRVIFPVDYFLAWRNFPYCPAEIDPEKPGFDAEDDLWQSDWRIDNDQETLWFIHPFFRAEHHCYNLLRQNTRVTTLIPEAFIHPFRHIEIIPYVDYFFHWQAYALIDVIRFADCFPVVLDSPNVEEISRFVIKVSEKHKEQKIKASDILNMPNSWGDFAEPLTWVSHYRLFKDALLGHENEFLLEKGARQLADYLGINEEILEDAIEFKLLKLAQVWLSANKSYCKWTLRAWPYLQKDIRLALEWLYMLNGKSLAHYLDKWDYSSFGEREWSDLVKVLPYHFFEDKQCFLRYIPLYEIYFEGLLPSGKALKQLVDDLQVSNYSFGSFLHAFRLLHESLNYMPEQKGGIDFRNPHPLDYYSLLAIRTESCFYDALNSDSLLSCISDPKLSSYILELAKQKTYL</sequence>
<dbReference type="OrthoDB" id="5574191at2"/>
<dbReference type="EMBL" id="CP014476">
    <property type="protein sequence ID" value="AMK78130.1"/>
    <property type="molecule type" value="Genomic_DNA"/>
</dbReference>
<reference evidence="1 2" key="1">
    <citation type="journal article" date="2015" name="Environ. Microbiol.">
        <title>Methane oxidation coupled to nitrate reduction under hypoxia by the Gammaproteobacterium Methylomonas denitrificans, sp. nov. type strain FJG1.</title>
        <authorList>
            <person name="Kits K.D."/>
            <person name="Klotz M.G."/>
            <person name="Stein L.Y."/>
        </authorList>
    </citation>
    <scope>NUCLEOTIDE SEQUENCE [LARGE SCALE GENOMIC DNA]</scope>
    <source>
        <strain evidence="1 2">FJG1</strain>
    </source>
</reference>
<protein>
    <submittedName>
        <fullName evidence="1">Uncharacterized protein</fullName>
    </submittedName>
</protein>
<accession>A0A126T7W4</accession>
<dbReference type="RefSeq" id="WP_036275973.1">
    <property type="nucleotide sequence ID" value="NZ_CP014476.1"/>
</dbReference>
<dbReference type="KEGG" id="mdn:JT25_016850"/>
<proteinExistence type="predicted"/>
<keyword evidence="2" id="KW-1185">Reference proteome</keyword>
<gene>
    <name evidence="1" type="ORF">JT25_016850</name>
</gene>
<organism evidence="1 2">
    <name type="scientific">Methylomonas denitrificans</name>
    <dbReference type="NCBI Taxonomy" id="1538553"/>
    <lineage>
        <taxon>Bacteria</taxon>
        <taxon>Pseudomonadati</taxon>
        <taxon>Pseudomonadota</taxon>
        <taxon>Gammaproteobacteria</taxon>
        <taxon>Methylococcales</taxon>
        <taxon>Methylococcaceae</taxon>
        <taxon>Methylomonas</taxon>
    </lineage>
</organism>
<name>A0A126T7W4_9GAMM</name>